<reference evidence="1" key="1">
    <citation type="submission" date="2021-02" db="EMBL/GenBank/DDBJ databases">
        <authorList>
            <person name="Nowell W R."/>
        </authorList>
    </citation>
    <scope>NUCLEOTIDE SEQUENCE</scope>
</reference>
<sequence length="71" mass="7925">EQKNLQEELTKATNMLEEGTTRLAAAMKNKKFDDIGTAEVLVAAANAKLAVLKTKLIENDENLNRLRKKIN</sequence>
<accession>A0A822BGU1</accession>
<name>A0A822BGU1_9BILA</name>
<dbReference type="AlphaFoldDB" id="A0A822BGU1"/>
<comment type="caution">
    <text evidence="1">The sequence shown here is derived from an EMBL/GenBank/DDBJ whole genome shotgun (WGS) entry which is preliminary data.</text>
</comment>
<evidence type="ECO:0000313" key="1">
    <source>
        <dbReference type="EMBL" id="CAF5027500.1"/>
    </source>
</evidence>
<evidence type="ECO:0000313" key="2">
    <source>
        <dbReference type="Proteomes" id="UP000663848"/>
    </source>
</evidence>
<dbReference type="EMBL" id="CAJOBR010041587">
    <property type="protein sequence ID" value="CAF5027500.1"/>
    <property type="molecule type" value="Genomic_DNA"/>
</dbReference>
<gene>
    <name evidence="1" type="ORF">QYT958_LOCUS40423</name>
</gene>
<dbReference type="Proteomes" id="UP000663848">
    <property type="component" value="Unassembled WGS sequence"/>
</dbReference>
<protein>
    <submittedName>
        <fullName evidence="1">Uncharacterized protein</fullName>
    </submittedName>
</protein>
<proteinExistence type="predicted"/>
<feature type="non-terminal residue" evidence="1">
    <location>
        <position position="1"/>
    </location>
</feature>
<organism evidence="1 2">
    <name type="scientific">Rotaria socialis</name>
    <dbReference type="NCBI Taxonomy" id="392032"/>
    <lineage>
        <taxon>Eukaryota</taxon>
        <taxon>Metazoa</taxon>
        <taxon>Spiralia</taxon>
        <taxon>Gnathifera</taxon>
        <taxon>Rotifera</taxon>
        <taxon>Eurotatoria</taxon>
        <taxon>Bdelloidea</taxon>
        <taxon>Philodinida</taxon>
        <taxon>Philodinidae</taxon>
        <taxon>Rotaria</taxon>
    </lineage>
</organism>